<sequence length="292" mass="31651">MSQLRFTKMHGAGNDYVYVNLFEEHLPAPPEKLAPLVSDRHFGIGGDGLILITPSEVADARMRMFNADGSEAEMCGNGLRCVAKYVYDHGIAKKDQLALETGAGVLSVQLETDGDLAKRVTVNMGEPILDAAKIPTTFGESPVVNQRLEAGGREFEVTCVSMGNPHCVIFVDKADDELVLKLGPQIEKAAKFPARVNVEFIEIISPTEVRQRTWERGSGETLACGTGASAVCVAGVLTGKLERRILNHLLGGDLELHWNEADNHVYMTGPAEEVFSGIWPVPHGVPLYSQLA</sequence>
<dbReference type="SUPFAM" id="SSF54506">
    <property type="entry name" value="Diaminopimelate epimerase-like"/>
    <property type="match status" value="1"/>
</dbReference>
<evidence type="ECO:0000256" key="1">
    <source>
        <dbReference type="ARBA" id="ARBA00005196"/>
    </source>
</evidence>
<evidence type="ECO:0000313" key="11">
    <source>
        <dbReference type="EMBL" id="QDU74905.1"/>
    </source>
</evidence>
<keyword evidence="5 9" id="KW-0028">Amino-acid biosynthesis</keyword>
<dbReference type="Pfam" id="PF01678">
    <property type="entry name" value="DAP_epimerase"/>
    <property type="match status" value="2"/>
</dbReference>
<gene>
    <name evidence="9 11" type="primary">dapF</name>
    <name evidence="11" type="ORF">Pan97_19250</name>
</gene>
<feature type="binding site" evidence="9">
    <location>
        <begin position="225"/>
        <end position="226"/>
    </location>
    <ligand>
        <name>substrate</name>
    </ligand>
</feature>
<proteinExistence type="inferred from homology"/>
<feature type="site" description="Could be important to modulate the pK values of the two catalytic cysteine residues" evidence="9">
    <location>
        <position position="215"/>
    </location>
</feature>
<dbReference type="GO" id="GO:0005829">
    <property type="term" value="C:cytosol"/>
    <property type="evidence" value="ECO:0007669"/>
    <property type="project" value="TreeGrafter"/>
</dbReference>
<dbReference type="InterPro" id="IPR018510">
    <property type="entry name" value="DAP_epimerase_AS"/>
</dbReference>
<feature type="binding site" evidence="9">
    <location>
        <position position="164"/>
    </location>
    <ligand>
        <name>substrate</name>
    </ligand>
</feature>
<keyword evidence="12" id="KW-1185">Reference proteome</keyword>
<keyword evidence="4 9" id="KW-0963">Cytoplasm</keyword>
<comment type="pathway">
    <text evidence="1 9">Amino-acid biosynthesis; L-lysine biosynthesis via DAP pathway; DL-2,6-diaminopimelate from LL-2,6-diaminopimelate: step 1/1.</text>
</comment>
<feature type="binding site" evidence="9">
    <location>
        <position position="14"/>
    </location>
    <ligand>
        <name>substrate</name>
    </ligand>
</feature>
<dbReference type="NCBIfam" id="TIGR00652">
    <property type="entry name" value="DapF"/>
    <property type="match status" value="1"/>
</dbReference>
<keyword evidence="7 9" id="KW-0413">Isomerase</keyword>
<evidence type="ECO:0000313" key="12">
    <source>
        <dbReference type="Proteomes" id="UP000318626"/>
    </source>
</evidence>
<feature type="active site" description="Proton acceptor" evidence="9">
    <location>
        <position position="224"/>
    </location>
</feature>
<accession>A0A518C6P7</accession>
<reference evidence="12" key="1">
    <citation type="submission" date="2019-02" db="EMBL/GenBank/DDBJ databases">
        <title>Deep-cultivation of Planctomycetes and their phenomic and genomic characterization uncovers novel biology.</title>
        <authorList>
            <person name="Wiegand S."/>
            <person name="Jogler M."/>
            <person name="Boedeker C."/>
            <person name="Pinto D."/>
            <person name="Vollmers J."/>
            <person name="Rivas-Marin E."/>
            <person name="Kohn T."/>
            <person name="Peeters S.H."/>
            <person name="Heuer A."/>
            <person name="Rast P."/>
            <person name="Oberbeckmann S."/>
            <person name="Bunk B."/>
            <person name="Jeske O."/>
            <person name="Meyerdierks A."/>
            <person name="Storesund J.E."/>
            <person name="Kallscheuer N."/>
            <person name="Luecker S."/>
            <person name="Lage O.M."/>
            <person name="Pohl T."/>
            <person name="Merkel B.J."/>
            <person name="Hornburger P."/>
            <person name="Mueller R.-W."/>
            <person name="Bruemmer F."/>
            <person name="Labrenz M."/>
            <person name="Spormann A.M."/>
            <person name="Op den Camp H."/>
            <person name="Overmann J."/>
            <person name="Amann R."/>
            <person name="Jetten M.S.M."/>
            <person name="Mascher T."/>
            <person name="Medema M.H."/>
            <person name="Devos D.P."/>
            <person name="Kaster A.-K."/>
            <person name="Ovreas L."/>
            <person name="Rohde M."/>
            <person name="Galperin M.Y."/>
            <person name="Jogler C."/>
        </authorList>
    </citation>
    <scope>NUCLEOTIDE SEQUENCE [LARGE SCALE GENOMIC DNA]</scope>
    <source>
        <strain evidence="12">Pan97</strain>
    </source>
</reference>
<feature type="binding site" evidence="9">
    <location>
        <position position="197"/>
    </location>
    <ligand>
        <name>substrate</name>
    </ligand>
</feature>
<dbReference type="GO" id="GO:0009089">
    <property type="term" value="P:lysine biosynthetic process via diaminopimelate"/>
    <property type="evidence" value="ECO:0007669"/>
    <property type="project" value="UniProtKB-UniRule"/>
</dbReference>
<evidence type="ECO:0000256" key="5">
    <source>
        <dbReference type="ARBA" id="ARBA00022605"/>
    </source>
</evidence>
<evidence type="ECO:0000256" key="6">
    <source>
        <dbReference type="ARBA" id="ARBA00023154"/>
    </source>
</evidence>
<evidence type="ECO:0000256" key="4">
    <source>
        <dbReference type="ARBA" id="ARBA00022490"/>
    </source>
</evidence>
<organism evidence="11 12">
    <name type="scientific">Bremerella volcania</name>
    <dbReference type="NCBI Taxonomy" id="2527984"/>
    <lineage>
        <taxon>Bacteria</taxon>
        <taxon>Pseudomonadati</taxon>
        <taxon>Planctomycetota</taxon>
        <taxon>Planctomycetia</taxon>
        <taxon>Pirellulales</taxon>
        <taxon>Pirellulaceae</taxon>
        <taxon>Bremerella</taxon>
    </lineage>
</organism>
<feature type="active site" description="Proton donor" evidence="9">
    <location>
        <position position="75"/>
    </location>
</feature>
<evidence type="ECO:0000256" key="9">
    <source>
        <dbReference type="HAMAP-Rule" id="MF_00197"/>
    </source>
</evidence>
<comment type="subcellular location">
    <subcellularLocation>
        <location evidence="9">Cytoplasm</location>
    </subcellularLocation>
</comment>
<feature type="binding site" evidence="9">
    <location>
        <begin position="215"/>
        <end position="216"/>
    </location>
    <ligand>
        <name>substrate</name>
    </ligand>
</feature>
<dbReference type="UniPathway" id="UPA00034">
    <property type="reaction ID" value="UER00025"/>
</dbReference>
<dbReference type="PANTHER" id="PTHR31689:SF0">
    <property type="entry name" value="DIAMINOPIMELATE EPIMERASE"/>
    <property type="match status" value="1"/>
</dbReference>
<feature type="active site" evidence="10">
    <location>
        <position position="75"/>
    </location>
</feature>
<dbReference type="AlphaFoldDB" id="A0A518C6P7"/>
<feature type="binding site" evidence="9">
    <location>
        <begin position="76"/>
        <end position="77"/>
    </location>
    <ligand>
        <name>substrate</name>
    </ligand>
</feature>
<dbReference type="HAMAP" id="MF_00197">
    <property type="entry name" value="DAP_epimerase"/>
    <property type="match status" value="1"/>
</dbReference>
<evidence type="ECO:0000256" key="7">
    <source>
        <dbReference type="ARBA" id="ARBA00023235"/>
    </source>
</evidence>
<dbReference type="EMBL" id="CP036289">
    <property type="protein sequence ID" value="QDU74905.1"/>
    <property type="molecule type" value="Genomic_DNA"/>
</dbReference>
<name>A0A518C6P7_9BACT</name>
<dbReference type="PANTHER" id="PTHR31689">
    <property type="entry name" value="DIAMINOPIMELATE EPIMERASE, CHLOROPLASTIC"/>
    <property type="match status" value="1"/>
</dbReference>
<dbReference type="RefSeq" id="WP_241676379.1">
    <property type="nucleotide sequence ID" value="NZ_CP036289.1"/>
</dbReference>
<dbReference type="Gene3D" id="3.10.310.10">
    <property type="entry name" value="Diaminopimelate Epimerase, Chain A, domain 1"/>
    <property type="match status" value="2"/>
</dbReference>
<dbReference type="EC" id="5.1.1.7" evidence="3 9"/>
<protein>
    <recommendedName>
        <fullName evidence="3 9">Diaminopimelate epimerase</fullName>
        <shortName evidence="9">DAP epimerase</shortName>
        <ecNumber evidence="3 9">5.1.1.7</ecNumber>
    </recommendedName>
    <alternativeName>
        <fullName evidence="9">PLP-independent amino acid racemase</fullName>
    </alternativeName>
</protein>
<comment type="similarity">
    <text evidence="2 9">Belongs to the diaminopimelate epimerase family.</text>
</comment>
<dbReference type="GO" id="GO:0008837">
    <property type="term" value="F:diaminopimelate epimerase activity"/>
    <property type="evidence" value="ECO:0007669"/>
    <property type="project" value="UniProtKB-UniRule"/>
</dbReference>
<dbReference type="FunFam" id="3.10.310.10:FF:000001">
    <property type="entry name" value="Diaminopimelate epimerase"/>
    <property type="match status" value="1"/>
</dbReference>
<comment type="catalytic activity">
    <reaction evidence="8 9">
        <text>(2S,6S)-2,6-diaminopimelate = meso-2,6-diaminopimelate</text>
        <dbReference type="Rhea" id="RHEA:15393"/>
        <dbReference type="ChEBI" id="CHEBI:57609"/>
        <dbReference type="ChEBI" id="CHEBI:57791"/>
        <dbReference type="EC" id="5.1.1.7"/>
    </reaction>
</comment>
<dbReference type="KEGG" id="bvo:Pan97_19250"/>
<dbReference type="InterPro" id="IPR001653">
    <property type="entry name" value="DAP_epimerase_DapF"/>
</dbReference>
<keyword evidence="6 9" id="KW-0457">Lysine biosynthesis</keyword>
<evidence type="ECO:0000256" key="10">
    <source>
        <dbReference type="PROSITE-ProRule" id="PRU10125"/>
    </source>
</evidence>
<evidence type="ECO:0000256" key="2">
    <source>
        <dbReference type="ARBA" id="ARBA00010219"/>
    </source>
</evidence>
<comment type="subunit">
    <text evidence="9">Homodimer.</text>
</comment>
<dbReference type="PROSITE" id="PS01326">
    <property type="entry name" value="DAP_EPIMERASE"/>
    <property type="match status" value="1"/>
</dbReference>
<dbReference type="Proteomes" id="UP000318626">
    <property type="component" value="Chromosome"/>
</dbReference>
<evidence type="ECO:0000256" key="3">
    <source>
        <dbReference type="ARBA" id="ARBA00013080"/>
    </source>
</evidence>
<comment type="function">
    <text evidence="9">Catalyzes the stereoinversion of LL-2,6-diaminopimelate (L,L-DAP) to meso-diaminopimelate (meso-DAP), a precursor of L-lysine and an essential component of the bacterial peptidoglycan.</text>
</comment>
<feature type="site" description="Could be important to modulate the pK values of the two catalytic cysteine residues" evidence="9">
    <location>
        <position position="166"/>
    </location>
</feature>
<comment type="caution">
    <text evidence="9">Lacks conserved residue(s) required for the propagation of feature annotation.</text>
</comment>
<feature type="binding site" evidence="9">
    <location>
        <position position="66"/>
    </location>
    <ligand>
        <name>substrate</name>
    </ligand>
</feature>
<evidence type="ECO:0000256" key="8">
    <source>
        <dbReference type="ARBA" id="ARBA00051712"/>
    </source>
</evidence>